<dbReference type="SFLD" id="SFLDG01138">
    <property type="entry name" value="C1.6.2:_Deoxy-d-mannose-octulo"/>
    <property type="match status" value="1"/>
</dbReference>
<dbReference type="SUPFAM" id="SSF56784">
    <property type="entry name" value="HAD-like"/>
    <property type="match status" value="1"/>
</dbReference>
<keyword evidence="7 12" id="KW-0479">Metal-binding</keyword>
<name>A0ABW1XNF0_9ALTE</name>
<comment type="function">
    <text evidence="12">Catalyzes the hydrolysis of 3-deoxy-D-manno-octulosonate 8-phosphate (KDO 8-P) to 3-deoxy-D-manno-octulosonate (KDO) and inorganic phosphate.</text>
</comment>
<evidence type="ECO:0000313" key="13">
    <source>
        <dbReference type="EMBL" id="MFC6441149.1"/>
    </source>
</evidence>
<keyword evidence="10 12" id="KW-0448">Lipopolysaccharide biosynthesis</keyword>
<evidence type="ECO:0000256" key="6">
    <source>
        <dbReference type="ARBA" id="ARBA00020092"/>
    </source>
</evidence>
<evidence type="ECO:0000256" key="5">
    <source>
        <dbReference type="ARBA" id="ARBA00013066"/>
    </source>
</evidence>
<evidence type="ECO:0000256" key="8">
    <source>
        <dbReference type="ARBA" id="ARBA00022801"/>
    </source>
</evidence>
<evidence type="ECO:0000256" key="3">
    <source>
        <dbReference type="ARBA" id="ARBA00005893"/>
    </source>
</evidence>
<dbReference type="Proteomes" id="UP001596364">
    <property type="component" value="Unassembled WGS sequence"/>
</dbReference>
<dbReference type="GO" id="GO:0019143">
    <property type="term" value="F:3-deoxy-manno-octulosonate-8-phosphatase activity"/>
    <property type="evidence" value="ECO:0007669"/>
    <property type="project" value="UniProtKB-EC"/>
</dbReference>
<dbReference type="NCBIfam" id="NF007019">
    <property type="entry name" value="PRK09484.1"/>
    <property type="match status" value="1"/>
</dbReference>
<dbReference type="InterPro" id="IPR023214">
    <property type="entry name" value="HAD_sf"/>
</dbReference>
<reference evidence="14" key="1">
    <citation type="journal article" date="2019" name="Int. J. Syst. Evol. Microbiol.">
        <title>The Global Catalogue of Microorganisms (GCM) 10K type strain sequencing project: providing services to taxonomists for standard genome sequencing and annotation.</title>
        <authorList>
            <consortium name="The Broad Institute Genomics Platform"/>
            <consortium name="The Broad Institute Genome Sequencing Center for Infectious Disease"/>
            <person name="Wu L."/>
            <person name="Ma J."/>
        </authorList>
    </citation>
    <scope>NUCLEOTIDE SEQUENCE [LARGE SCALE GENOMIC DNA]</scope>
    <source>
        <strain evidence="14">CGMCC 1.16031</strain>
    </source>
</reference>
<comment type="subunit">
    <text evidence="4 12">Homotetramer.</text>
</comment>
<evidence type="ECO:0000256" key="12">
    <source>
        <dbReference type="PIRNR" id="PIRNR006118"/>
    </source>
</evidence>
<dbReference type="CDD" id="cd01630">
    <property type="entry name" value="HAD_KDO-like"/>
    <property type="match status" value="1"/>
</dbReference>
<dbReference type="RefSeq" id="WP_131258515.1">
    <property type="nucleotide sequence ID" value="NZ_JBHSUS010000001.1"/>
</dbReference>
<dbReference type="InterPro" id="IPR010023">
    <property type="entry name" value="KdsC_fam"/>
</dbReference>
<evidence type="ECO:0000256" key="10">
    <source>
        <dbReference type="ARBA" id="ARBA00022985"/>
    </source>
</evidence>
<evidence type="ECO:0000256" key="7">
    <source>
        <dbReference type="ARBA" id="ARBA00022723"/>
    </source>
</evidence>
<dbReference type="NCBIfam" id="TIGR01670">
    <property type="entry name" value="KdsC-phosphatas"/>
    <property type="match status" value="1"/>
</dbReference>
<evidence type="ECO:0000256" key="4">
    <source>
        <dbReference type="ARBA" id="ARBA00011881"/>
    </source>
</evidence>
<protein>
    <recommendedName>
        <fullName evidence="6 12">3-deoxy-D-manno-octulosonate 8-phosphate phosphatase KdsC</fullName>
        <ecNumber evidence="5 12">3.1.3.45</ecNumber>
    </recommendedName>
    <alternativeName>
        <fullName evidence="11 12">KDO 8-P phosphatase</fullName>
    </alternativeName>
</protein>
<evidence type="ECO:0000256" key="9">
    <source>
        <dbReference type="ARBA" id="ARBA00022842"/>
    </source>
</evidence>
<keyword evidence="8 12" id="KW-0378">Hydrolase</keyword>
<comment type="caution">
    <text evidence="13">The sequence shown here is derived from an EMBL/GenBank/DDBJ whole genome shotgun (WGS) entry which is preliminary data.</text>
</comment>
<dbReference type="SFLD" id="SFLDS00003">
    <property type="entry name" value="Haloacid_Dehalogenase"/>
    <property type="match status" value="1"/>
</dbReference>
<keyword evidence="14" id="KW-1185">Reference proteome</keyword>
<dbReference type="Gene3D" id="3.40.50.1000">
    <property type="entry name" value="HAD superfamily/HAD-like"/>
    <property type="match status" value="1"/>
</dbReference>
<dbReference type="PANTHER" id="PTHR21485">
    <property type="entry name" value="HAD SUPERFAMILY MEMBERS CMAS AND KDSC"/>
    <property type="match status" value="1"/>
</dbReference>
<dbReference type="SFLD" id="SFLDG01136">
    <property type="entry name" value="C1.6:_Phosphoserine_Phosphatas"/>
    <property type="match status" value="1"/>
</dbReference>
<dbReference type="Pfam" id="PF08282">
    <property type="entry name" value="Hydrolase_3"/>
    <property type="match status" value="1"/>
</dbReference>
<accession>A0ABW1XNF0</accession>
<dbReference type="PIRSF" id="PIRSF006118">
    <property type="entry name" value="KDO8-P_Ptase"/>
    <property type="match status" value="1"/>
</dbReference>
<dbReference type="PANTHER" id="PTHR21485:SF6">
    <property type="entry name" value="N-ACYLNEURAMINATE CYTIDYLYLTRANSFERASE-RELATED"/>
    <property type="match status" value="1"/>
</dbReference>
<proteinExistence type="inferred from homology"/>
<evidence type="ECO:0000256" key="2">
    <source>
        <dbReference type="ARBA" id="ARBA00001946"/>
    </source>
</evidence>
<keyword evidence="9 12" id="KW-0460">Magnesium</keyword>
<organism evidence="13 14">
    <name type="scientific">Pseudobowmanella zhangzhouensis</name>
    <dbReference type="NCBI Taxonomy" id="1537679"/>
    <lineage>
        <taxon>Bacteria</taxon>
        <taxon>Pseudomonadati</taxon>
        <taxon>Pseudomonadota</taxon>
        <taxon>Gammaproteobacteria</taxon>
        <taxon>Alteromonadales</taxon>
        <taxon>Alteromonadaceae</taxon>
    </lineage>
</organism>
<dbReference type="EMBL" id="JBHSUS010000001">
    <property type="protein sequence ID" value="MFC6441149.1"/>
    <property type="molecule type" value="Genomic_DNA"/>
</dbReference>
<sequence length="180" mass="19166">MAYLSNIAPALLQKLQNIRLIAFDVDGVFSDGRIYMGNAGEELKAFHTLDGYGIKAIMKQGVEVAVITGRQSNIVEQRMQALGVKHILQGREDKSTALSALQATLGVSVAQTASMGDDMPDLGMFTLSAISISVPNGHPVVKNHADYVTSAQGGFGAVREACDLLLMVHNVLQQTHSASV</sequence>
<dbReference type="InterPro" id="IPR050793">
    <property type="entry name" value="CMP-NeuNAc_synthase"/>
</dbReference>
<comment type="catalytic activity">
    <reaction evidence="1 12">
        <text>3-deoxy-alpha-D-manno-2-octulosonate-8-phosphate + H2O = 3-deoxy-alpha-D-manno-oct-2-ulosonate + phosphate</text>
        <dbReference type="Rhea" id="RHEA:11500"/>
        <dbReference type="ChEBI" id="CHEBI:15377"/>
        <dbReference type="ChEBI" id="CHEBI:43474"/>
        <dbReference type="ChEBI" id="CHEBI:85985"/>
        <dbReference type="ChEBI" id="CHEBI:85986"/>
        <dbReference type="EC" id="3.1.3.45"/>
    </reaction>
</comment>
<evidence type="ECO:0000256" key="11">
    <source>
        <dbReference type="ARBA" id="ARBA00031051"/>
    </source>
</evidence>
<gene>
    <name evidence="13" type="primary">kdsC</name>
    <name evidence="13" type="ORF">ACFP85_13435</name>
</gene>
<dbReference type="InterPro" id="IPR036412">
    <property type="entry name" value="HAD-like_sf"/>
</dbReference>
<dbReference type="EC" id="3.1.3.45" evidence="5 12"/>
<comment type="similarity">
    <text evidence="3 12">Belongs to the KdsC family.</text>
</comment>
<evidence type="ECO:0000256" key="1">
    <source>
        <dbReference type="ARBA" id="ARBA00000898"/>
    </source>
</evidence>
<comment type="cofactor">
    <cofactor evidence="2 12">
        <name>Mg(2+)</name>
        <dbReference type="ChEBI" id="CHEBI:18420"/>
    </cofactor>
</comment>
<evidence type="ECO:0000313" key="14">
    <source>
        <dbReference type="Proteomes" id="UP001596364"/>
    </source>
</evidence>